<protein>
    <submittedName>
        <fullName evidence="2">Uncharacterized protein</fullName>
    </submittedName>
</protein>
<sequence>MYEGWLSSFQFKWTPIITYTRRHLGLLDWLEKNVEPVAFVDSPEKHTLGVALLAPDLRLTVGRSGLLLESGMSGLDVDRLAPAIEGVFEVMDPSSVLATEYRETGVVALAGADYYEECAKFGRLVGGGAFKPGSDYRVTDGSAVLDLESDRFKVQAEWGIVRSDELLSRLRTPEASRLRGGPARTESARIARSTPPGRELPEVSVYADQIGFWRSGGGVEDCAEVLKQVSVARQAARTIATDLADAFLDDLREAR</sequence>
<reference evidence="2 3" key="1">
    <citation type="submission" date="2023-04" db="EMBL/GenBank/DDBJ databases">
        <title>Forest soil microbial communities from Buena Vista Peninsula, Colon Province, Panama.</title>
        <authorList>
            <person name="Bouskill N."/>
        </authorList>
    </citation>
    <scope>NUCLEOTIDE SEQUENCE [LARGE SCALE GENOMIC DNA]</scope>
    <source>
        <strain evidence="2 3">CFH S0262</strain>
    </source>
</reference>
<dbReference type="Proteomes" id="UP001160334">
    <property type="component" value="Unassembled WGS sequence"/>
</dbReference>
<dbReference type="EMBL" id="JARXVC010000002">
    <property type="protein sequence ID" value="MDH6279552.1"/>
    <property type="molecule type" value="Genomic_DNA"/>
</dbReference>
<evidence type="ECO:0000256" key="1">
    <source>
        <dbReference type="SAM" id="MobiDB-lite"/>
    </source>
</evidence>
<proteinExistence type="predicted"/>
<organism evidence="2 3">
    <name type="scientific">Prescottella agglutinans</name>
    <dbReference type="NCBI Taxonomy" id="1644129"/>
    <lineage>
        <taxon>Bacteria</taxon>
        <taxon>Bacillati</taxon>
        <taxon>Actinomycetota</taxon>
        <taxon>Actinomycetes</taxon>
        <taxon>Mycobacteriales</taxon>
        <taxon>Nocardiaceae</taxon>
        <taxon>Prescottella</taxon>
    </lineage>
</organism>
<dbReference type="RefSeq" id="WP_280758952.1">
    <property type="nucleotide sequence ID" value="NZ_JARXVC010000002.1"/>
</dbReference>
<comment type="caution">
    <text evidence="2">The sequence shown here is derived from an EMBL/GenBank/DDBJ whole genome shotgun (WGS) entry which is preliminary data.</text>
</comment>
<evidence type="ECO:0000313" key="3">
    <source>
        <dbReference type="Proteomes" id="UP001160334"/>
    </source>
</evidence>
<evidence type="ECO:0000313" key="2">
    <source>
        <dbReference type="EMBL" id="MDH6279552.1"/>
    </source>
</evidence>
<name>A0ABT6M5H0_9NOCA</name>
<feature type="region of interest" description="Disordered" evidence="1">
    <location>
        <begin position="177"/>
        <end position="196"/>
    </location>
</feature>
<gene>
    <name evidence="2" type="ORF">M2280_000761</name>
</gene>
<keyword evidence="3" id="KW-1185">Reference proteome</keyword>
<accession>A0ABT6M5H0</accession>